<dbReference type="PANTHER" id="PTHR33700:SF4">
    <property type="entry name" value="MYB-LIKE PROTEIN X"/>
    <property type="match status" value="1"/>
</dbReference>
<dbReference type="Proteomes" id="UP000233837">
    <property type="component" value="Unassembled WGS sequence"/>
</dbReference>
<feature type="compositionally biased region" description="Acidic residues" evidence="1">
    <location>
        <begin position="135"/>
        <end position="158"/>
    </location>
</feature>
<keyword evidence="2" id="KW-1133">Transmembrane helix</keyword>
<feature type="transmembrane region" description="Helical" evidence="2">
    <location>
        <begin position="20"/>
        <end position="36"/>
    </location>
</feature>
<name>A0A2I0WKP6_9ASPA</name>
<keyword evidence="4" id="KW-1185">Reference proteome</keyword>
<protein>
    <submittedName>
        <fullName evidence="3">Uncharacterized protein</fullName>
    </submittedName>
</protein>
<evidence type="ECO:0000313" key="3">
    <source>
        <dbReference type="EMBL" id="PKU76232.1"/>
    </source>
</evidence>
<evidence type="ECO:0000256" key="1">
    <source>
        <dbReference type="SAM" id="MobiDB-lite"/>
    </source>
</evidence>
<feature type="compositionally biased region" description="Polar residues" evidence="1">
    <location>
        <begin position="285"/>
        <end position="301"/>
    </location>
</feature>
<keyword evidence="2" id="KW-0812">Transmembrane</keyword>
<evidence type="ECO:0000256" key="2">
    <source>
        <dbReference type="SAM" id="Phobius"/>
    </source>
</evidence>
<dbReference type="EMBL" id="KZ502547">
    <property type="protein sequence ID" value="PKU76232.1"/>
    <property type="molecule type" value="Genomic_DNA"/>
</dbReference>
<reference evidence="3 4" key="1">
    <citation type="journal article" date="2016" name="Sci. Rep.">
        <title>The Dendrobium catenatum Lindl. genome sequence provides insights into polysaccharide synthase, floral development and adaptive evolution.</title>
        <authorList>
            <person name="Zhang G.Q."/>
            <person name="Xu Q."/>
            <person name="Bian C."/>
            <person name="Tsai W.C."/>
            <person name="Yeh C.M."/>
            <person name="Liu K.W."/>
            <person name="Yoshida K."/>
            <person name="Zhang L.S."/>
            <person name="Chang S.B."/>
            <person name="Chen F."/>
            <person name="Shi Y."/>
            <person name="Su Y.Y."/>
            <person name="Zhang Y.Q."/>
            <person name="Chen L.J."/>
            <person name="Yin Y."/>
            <person name="Lin M."/>
            <person name="Huang H."/>
            <person name="Deng H."/>
            <person name="Wang Z.W."/>
            <person name="Zhu S.L."/>
            <person name="Zhao X."/>
            <person name="Deng C."/>
            <person name="Niu S.C."/>
            <person name="Huang J."/>
            <person name="Wang M."/>
            <person name="Liu G.H."/>
            <person name="Yang H.J."/>
            <person name="Xiao X.J."/>
            <person name="Hsiao Y.Y."/>
            <person name="Wu W.L."/>
            <person name="Chen Y.Y."/>
            <person name="Mitsuda N."/>
            <person name="Ohme-Takagi M."/>
            <person name="Luo Y.B."/>
            <person name="Van de Peer Y."/>
            <person name="Liu Z.J."/>
        </authorList>
    </citation>
    <scope>NUCLEOTIDE SEQUENCE [LARGE SCALE GENOMIC DNA]</scope>
    <source>
        <tissue evidence="3">The whole plant</tissue>
    </source>
</reference>
<dbReference type="OrthoDB" id="1928179at2759"/>
<evidence type="ECO:0000313" key="4">
    <source>
        <dbReference type="Proteomes" id="UP000233837"/>
    </source>
</evidence>
<organism evidence="3 4">
    <name type="scientific">Dendrobium catenatum</name>
    <dbReference type="NCBI Taxonomy" id="906689"/>
    <lineage>
        <taxon>Eukaryota</taxon>
        <taxon>Viridiplantae</taxon>
        <taxon>Streptophyta</taxon>
        <taxon>Embryophyta</taxon>
        <taxon>Tracheophyta</taxon>
        <taxon>Spermatophyta</taxon>
        <taxon>Magnoliopsida</taxon>
        <taxon>Liliopsida</taxon>
        <taxon>Asparagales</taxon>
        <taxon>Orchidaceae</taxon>
        <taxon>Epidendroideae</taxon>
        <taxon>Malaxideae</taxon>
        <taxon>Dendrobiinae</taxon>
        <taxon>Dendrobium</taxon>
    </lineage>
</organism>
<accession>A0A2I0WKP6</accession>
<keyword evidence="2" id="KW-0472">Membrane</keyword>
<gene>
    <name evidence="3" type="ORF">MA16_Dca015552</name>
</gene>
<sequence length="367" mass="40683">MMRQSGSRNQRSKGGFRLKLVLQICLLLAICTWLLYQVKHSHDKKKAFEDKISKITTTMNSKQSDLFDFGRKGLPIVKQSDLISGTRAKDDENEEEQEEGEQDQDMKLEEAKDDEVKRDGGNMIDELDQDRGDEGENEQEEEFFSEEEKDGQAEEDGLFDNKEVEDSAQEAREENYKRDDASSAVAHDSAMEIEDSKENDLGIAVDGSADDTVNIANETLGYVDPIDNASNASFGENMTDANADPSINGSHSTQVSNHNELKLTNLTTTRLLEKNNVSDNNSPAIQNGSKFNHSVPNSQISHLGRSGLIPFEDQNNKFDASEGHESEDRRLSSIVKKNANGATSSSDLLTVPVIQNEVNDSDDKAAE</sequence>
<reference evidence="3 4" key="2">
    <citation type="journal article" date="2017" name="Nature">
        <title>The Apostasia genome and the evolution of orchids.</title>
        <authorList>
            <person name="Zhang G.Q."/>
            <person name="Liu K.W."/>
            <person name="Li Z."/>
            <person name="Lohaus R."/>
            <person name="Hsiao Y.Y."/>
            <person name="Niu S.C."/>
            <person name="Wang J.Y."/>
            <person name="Lin Y.C."/>
            <person name="Xu Q."/>
            <person name="Chen L.J."/>
            <person name="Yoshida K."/>
            <person name="Fujiwara S."/>
            <person name="Wang Z.W."/>
            <person name="Zhang Y.Q."/>
            <person name="Mitsuda N."/>
            <person name="Wang M."/>
            <person name="Liu G.H."/>
            <person name="Pecoraro L."/>
            <person name="Huang H.X."/>
            <person name="Xiao X.J."/>
            <person name="Lin M."/>
            <person name="Wu X.Y."/>
            <person name="Wu W.L."/>
            <person name="Chen Y.Y."/>
            <person name="Chang S.B."/>
            <person name="Sakamoto S."/>
            <person name="Ohme-Takagi M."/>
            <person name="Yagi M."/>
            <person name="Zeng S.J."/>
            <person name="Shen C.Y."/>
            <person name="Yeh C.M."/>
            <person name="Luo Y.B."/>
            <person name="Tsai W.C."/>
            <person name="Van de Peer Y."/>
            <person name="Liu Z.J."/>
        </authorList>
    </citation>
    <scope>NUCLEOTIDE SEQUENCE [LARGE SCALE GENOMIC DNA]</scope>
    <source>
        <tissue evidence="3">The whole plant</tissue>
    </source>
</reference>
<dbReference type="AlphaFoldDB" id="A0A2I0WKP6"/>
<proteinExistence type="predicted"/>
<feature type="region of interest" description="Disordered" evidence="1">
    <location>
        <begin position="285"/>
        <end position="304"/>
    </location>
</feature>
<feature type="compositionally biased region" description="Basic and acidic residues" evidence="1">
    <location>
        <begin position="104"/>
        <end position="120"/>
    </location>
</feature>
<feature type="compositionally biased region" description="Acidic residues" evidence="1">
    <location>
        <begin position="91"/>
        <end position="103"/>
    </location>
</feature>
<feature type="compositionally biased region" description="Basic and acidic residues" evidence="1">
    <location>
        <begin position="159"/>
        <end position="181"/>
    </location>
</feature>
<feature type="region of interest" description="Disordered" evidence="1">
    <location>
        <begin position="233"/>
        <end position="255"/>
    </location>
</feature>
<feature type="region of interest" description="Disordered" evidence="1">
    <location>
        <begin position="311"/>
        <end position="367"/>
    </location>
</feature>
<feature type="compositionally biased region" description="Basic and acidic residues" evidence="1">
    <location>
        <begin position="314"/>
        <end position="331"/>
    </location>
</feature>
<feature type="region of interest" description="Disordered" evidence="1">
    <location>
        <begin position="81"/>
        <end position="195"/>
    </location>
</feature>
<dbReference type="PANTHER" id="PTHR33700">
    <property type="entry name" value="MYB-LIKE PROTEIN X"/>
    <property type="match status" value="1"/>
</dbReference>